<accession>A0A8S0S7R8</accession>
<name>A0A8S0S7R8_OLEEU</name>
<evidence type="ECO:0000256" key="1">
    <source>
        <dbReference type="SAM" id="MobiDB-lite"/>
    </source>
</evidence>
<protein>
    <submittedName>
        <fullName evidence="2">Uncharacterized protein</fullName>
    </submittedName>
</protein>
<keyword evidence="3" id="KW-1185">Reference proteome</keyword>
<dbReference type="Proteomes" id="UP000594638">
    <property type="component" value="Unassembled WGS sequence"/>
</dbReference>
<gene>
    <name evidence="2" type="ORF">OLEA9_A088311</name>
</gene>
<reference evidence="2 3" key="1">
    <citation type="submission" date="2019-12" db="EMBL/GenBank/DDBJ databases">
        <authorList>
            <person name="Alioto T."/>
            <person name="Alioto T."/>
            <person name="Gomez Garrido J."/>
        </authorList>
    </citation>
    <scope>NUCLEOTIDE SEQUENCE [LARGE SCALE GENOMIC DNA]</scope>
</reference>
<feature type="compositionally biased region" description="Basic residues" evidence="1">
    <location>
        <begin position="1"/>
        <end position="17"/>
    </location>
</feature>
<organism evidence="2 3">
    <name type="scientific">Olea europaea subsp. europaea</name>
    <dbReference type="NCBI Taxonomy" id="158383"/>
    <lineage>
        <taxon>Eukaryota</taxon>
        <taxon>Viridiplantae</taxon>
        <taxon>Streptophyta</taxon>
        <taxon>Embryophyta</taxon>
        <taxon>Tracheophyta</taxon>
        <taxon>Spermatophyta</taxon>
        <taxon>Magnoliopsida</taxon>
        <taxon>eudicotyledons</taxon>
        <taxon>Gunneridae</taxon>
        <taxon>Pentapetalae</taxon>
        <taxon>asterids</taxon>
        <taxon>lamiids</taxon>
        <taxon>Lamiales</taxon>
        <taxon>Oleaceae</taxon>
        <taxon>Oleeae</taxon>
        <taxon>Olea</taxon>
    </lineage>
</organism>
<evidence type="ECO:0000313" key="3">
    <source>
        <dbReference type="Proteomes" id="UP000594638"/>
    </source>
</evidence>
<evidence type="ECO:0000313" key="2">
    <source>
        <dbReference type="EMBL" id="CAA2987786.1"/>
    </source>
</evidence>
<dbReference type="Gramene" id="OE9A088311T1">
    <property type="protein sequence ID" value="OE9A088311C1"/>
    <property type="gene ID" value="OE9A088311"/>
</dbReference>
<sequence>MTCSVCRKRGHNKRYHSRPNAPDSVKPVVAQCSRIGDDRGKMVPERGQRASSGQDDGNKQTFRFIPTPTLSREPHSSGLKSVAATMVPFNQIRFVFRPTM</sequence>
<feature type="region of interest" description="Disordered" evidence="1">
    <location>
        <begin position="1"/>
        <end position="78"/>
    </location>
</feature>
<proteinExistence type="predicted"/>
<comment type="caution">
    <text evidence="2">The sequence shown here is derived from an EMBL/GenBank/DDBJ whole genome shotgun (WGS) entry which is preliminary data.</text>
</comment>
<feature type="compositionally biased region" description="Basic and acidic residues" evidence="1">
    <location>
        <begin position="35"/>
        <end position="48"/>
    </location>
</feature>
<dbReference type="EMBL" id="CACTIH010003947">
    <property type="protein sequence ID" value="CAA2987786.1"/>
    <property type="molecule type" value="Genomic_DNA"/>
</dbReference>
<feature type="compositionally biased region" description="Polar residues" evidence="1">
    <location>
        <begin position="49"/>
        <end position="61"/>
    </location>
</feature>
<dbReference type="AlphaFoldDB" id="A0A8S0S7R8"/>